<evidence type="ECO:0000256" key="4">
    <source>
        <dbReference type="ARBA" id="ARBA00023315"/>
    </source>
</evidence>
<dbReference type="EC" id="2.3.1.-" evidence="5"/>
<dbReference type="GO" id="GO:0008870">
    <property type="term" value="F:galactoside O-acetyltransferase activity"/>
    <property type="evidence" value="ECO:0007669"/>
    <property type="project" value="TreeGrafter"/>
</dbReference>
<dbReference type="PROSITE" id="PS00101">
    <property type="entry name" value="HEXAPEP_TRANSFERASES"/>
    <property type="match status" value="1"/>
</dbReference>
<dbReference type="InterPro" id="IPR018357">
    <property type="entry name" value="Hexapep_transf_CS"/>
</dbReference>
<dbReference type="OrthoDB" id="9801697at2"/>
<comment type="similarity">
    <text evidence="1 5">Belongs to the transferase hexapeptide repeat family.</text>
</comment>
<evidence type="ECO:0000256" key="3">
    <source>
        <dbReference type="ARBA" id="ARBA00022737"/>
    </source>
</evidence>
<dbReference type="AlphaFoldDB" id="A0A449BBF4"/>
<dbReference type="Gene3D" id="2.160.10.10">
    <property type="entry name" value="Hexapeptide repeat proteins"/>
    <property type="match status" value="1"/>
</dbReference>
<proteinExistence type="inferred from homology"/>
<dbReference type="STRING" id="1278311.GCA_000428705_00713"/>
<evidence type="ECO:0000313" key="7">
    <source>
        <dbReference type="EMBL" id="VEU79747.1"/>
    </source>
</evidence>
<keyword evidence="4 5" id="KW-0012">Acyltransferase</keyword>
<gene>
    <name evidence="7" type="primary">maa</name>
    <name evidence="7" type="ORF">NCTC10138_00134</name>
</gene>
<dbReference type="InterPro" id="IPR024688">
    <property type="entry name" value="Mac_dom"/>
</dbReference>
<evidence type="ECO:0000313" key="8">
    <source>
        <dbReference type="Proteomes" id="UP000289841"/>
    </source>
</evidence>
<name>A0A449BBF4_HAPAX</name>
<dbReference type="CDD" id="cd03357">
    <property type="entry name" value="LbH_MAT_GAT"/>
    <property type="match status" value="1"/>
</dbReference>
<evidence type="ECO:0000256" key="5">
    <source>
        <dbReference type="RuleBase" id="RU367021"/>
    </source>
</evidence>
<keyword evidence="2 5" id="KW-0808">Transferase</keyword>
<evidence type="ECO:0000256" key="1">
    <source>
        <dbReference type="ARBA" id="ARBA00007274"/>
    </source>
</evidence>
<evidence type="ECO:0000259" key="6">
    <source>
        <dbReference type="SMART" id="SM01266"/>
    </source>
</evidence>
<dbReference type="InterPro" id="IPR039369">
    <property type="entry name" value="LacA-like"/>
</dbReference>
<reference evidence="7 8" key="1">
    <citation type="submission" date="2019-01" db="EMBL/GenBank/DDBJ databases">
        <authorList>
            <consortium name="Pathogen Informatics"/>
        </authorList>
    </citation>
    <scope>NUCLEOTIDE SEQUENCE [LARGE SCALE GENOMIC DNA]</scope>
    <source>
        <strain evidence="7 8">NCTC10138</strain>
    </source>
</reference>
<dbReference type="KEGG" id="aaxa:NCTC10138_00134"/>
<dbReference type="PANTHER" id="PTHR43017:SF1">
    <property type="entry name" value="ACETYLTRANSFERASE YJL218W-RELATED"/>
    <property type="match status" value="1"/>
</dbReference>
<dbReference type="InterPro" id="IPR011004">
    <property type="entry name" value="Trimer_LpxA-like_sf"/>
</dbReference>
<dbReference type="Pfam" id="PF00132">
    <property type="entry name" value="Hexapep"/>
    <property type="match status" value="1"/>
</dbReference>
<keyword evidence="8" id="KW-1185">Reference proteome</keyword>
<dbReference type="Proteomes" id="UP000289841">
    <property type="component" value="Chromosome"/>
</dbReference>
<organism evidence="7 8">
    <name type="scientific">Haploplasma axanthum</name>
    <name type="common">Acholeplasma axanthum</name>
    <dbReference type="NCBI Taxonomy" id="29552"/>
    <lineage>
        <taxon>Bacteria</taxon>
        <taxon>Bacillati</taxon>
        <taxon>Mycoplasmatota</taxon>
        <taxon>Mollicutes</taxon>
        <taxon>Acholeplasmatales</taxon>
        <taxon>Acholeplasmataceae</taxon>
        <taxon>Haploplasma</taxon>
    </lineage>
</organism>
<dbReference type="EMBL" id="LR215048">
    <property type="protein sequence ID" value="VEU79747.1"/>
    <property type="molecule type" value="Genomic_DNA"/>
</dbReference>
<dbReference type="SMART" id="SM01266">
    <property type="entry name" value="Mac"/>
    <property type="match status" value="1"/>
</dbReference>
<dbReference type="InterPro" id="IPR001451">
    <property type="entry name" value="Hexapep"/>
</dbReference>
<dbReference type="SUPFAM" id="SSF51161">
    <property type="entry name" value="Trimeric LpxA-like enzymes"/>
    <property type="match status" value="1"/>
</dbReference>
<dbReference type="FunFam" id="2.160.10.10:FF:000008">
    <property type="entry name" value="Maltose O-acetyltransferase"/>
    <property type="match status" value="1"/>
</dbReference>
<keyword evidence="3" id="KW-0677">Repeat</keyword>
<evidence type="ECO:0000256" key="2">
    <source>
        <dbReference type="ARBA" id="ARBA00022679"/>
    </source>
</evidence>
<dbReference type="PANTHER" id="PTHR43017">
    <property type="entry name" value="GALACTOSIDE O-ACETYLTRANSFERASE"/>
    <property type="match status" value="1"/>
</dbReference>
<feature type="domain" description="Maltose/galactoside acetyltransferase" evidence="6">
    <location>
        <begin position="6"/>
        <end position="60"/>
    </location>
</feature>
<sequence length="204" mass="22962">MKITEKEKMLNGELYLAQDKELGEMSLKCRSLLDRFNETKFGEYEKRSEIIKELFGKIGKNVNVNKPFFCDYGAHIEVGDNFYANFDCLILDVNKVIIGNNVFFAPRVNIYTAGHPIDKDVRNTQLEFGKKVVIGDDVWVGGNVVINPGVTIGSNVVIGSGSVVTKDIPSGVIAVGNPCKVIRKITEEDKKYWNLKKDEYYLTK</sequence>
<protein>
    <recommendedName>
        <fullName evidence="5">Acetyltransferase</fullName>
        <ecNumber evidence="5">2.3.1.-</ecNumber>
    </recommendedName>
</protein>
<accession>A0A449BBF4</accession>
<dbReference type="Pfam" id="PF12464">
    <property type="entry name" value="Mac"/>
    <property type="match status" value="1"/>
</dbReference>